<evidence type="ECO:0000313" key="3">
    <source>
        <dbReference type="EMBL" id="KPU76540.1"/>
    </source>
</evidence>
<feature type="domain" description="Peptidase S1" evidence="2">
    <location>
        <begin position="37"/>
        <end position="166"/>
    </location>
</feature>
<accession>A0A0N8P0A0</accession>
<evidence type="ECO:0000259" key="2">
    <source>
        <dbReference type="Pfam" id="PF00089"/>
    </source>
</evidence>
<feature type="signal peptide" evidence="1">
    <location>
        <begin position="1"/>
        <end position="15"/>
    </location>
</feature>
<dbReference type="InterPro" id="IPR050850">
    <property type="entry name" value="Peptidase_S1_Elastase_sf"/>
</dbReference>
<proteinExistence type="predicted"/>
<dbReference type="GO" id="GO:0005615">
    <property type="term" value="C:extracellular space"/>
    <property type="evidence" value="ECO:0007669"/>
    <property type="project" value="TreeGrafter"/>
</dbReference>
<dbReference type="Proteomes" id="UP000007801">
    <property type="component" value="Unassembled WGS sequence"/>
</dbReference>
<keyword evidence="4" id="KW-1185">Reference proteome</keyword>
<keyword evidence="1" id="KW-0732">Signal</keyword>
<dbReference type="AlphaFoldDB" id="A0A0N8P0A0"/>
<organism evidence="3 4">
    <name type="scientific">Drosophila ananassae</name>
    <name type="common">Fruit fly</name>
    <dbReference type="NCBI Taxonomy" id="7217"/>
    <lineage>
        <taxon>Eukaryota</taxon>
        <taxon>Metazoa</taxon>
        <taxon>Ecdysozoa</taxon>
        <taxon>Arthropoda</taxon>
        <taxon>Hexapoda</taxon>
        <taxon>Insecta</taxon>
        <taxon>Pterygota</taxon>
        <taxon>Neoptera</taxon>
        <taxon>Endopterygota</taxon>
        <taxon>Diptera</taxon>
        <taxon>Brachycera</taxon>
        <taxon>Muscomorpha</taxon>
        <taxon>Ephydroidea</taxon>
        <taxon>Drosophilidae</taxon>
        <taxon>Drosophila</taxon>
        <taxon>Sophophora</taxon>
    </lineage>
</organism>
<dbReference type="OrthoDB" id="7836167at2759"/>
<dbReference type="SUPFAM" id="SSF50494">
    <property type="entry name" value="Trypsin-like serine proteases"/>
    <property type="match status" value="1"/>
</dbReference>
<feature type="chain" id="PRO_5012136090" evidence="1">
    <location>
        <begin position="16"/>
        <end position="171"/>
    </location>
</feature>
<dbReference type="Pfam" id="PF00089">
    <property type="entry name" value="Trypsin"/>
    <property type="match status" value="1"/>
</dbReference>
<dbReference type="InterPro" id="IPR009003">
    <property type="entry name" value="Peptidase_S1_PA"/>
</dbReference>
<dbReference type="PANTHER" id="PTHR24257">
    <property type="entry name" value="CHYMOTRYPSIN-LIKE ELASTASE FAMILY MEMBER"/>
    <property type="match status" value="1"/>
</dbReference>
<dbReference type="InterPro" id="IPR043504">
    <property type="entry name" value="Peptidase_S1_PA_chymotrypsin"/>
</dbReference>
<dbReference type="InterPro" id="IPR001254">
    <property type="entry name" value="Trypsin_dom"/>
</dbReference>
<dbReference type="PANTHER" id="PTHR24257:SF15">
    <property type="entry name" value="MYELOBLASTIN"/>
    <property type="match status" value="1"/>
</dbReference>
<dbReference type="GO" id="GO:0004252">
    <property type="term" value="F:serine-type endopeptidase activity"/>
    <property type="evidence" value="ECO:0007669"/>
    <property type="project" value="InterPro"/>
</dbReference>
<evidence type="ECO:0000313" key="4">
    <source>
        <dbReference type="Proteomes" id="UP000007801"/>
    </source>
</evidence>
<dbReference type="GeneID" id="26514619"/>
<sequence>MSRFILLVLLVAIEASHHNDSIEIQPRRRFNSRGNLLKYLVSIRTREKIYNWGDNHFCSGALLTSRWVMTAAGCVTTSAGSVRRRTSRRNLIVVVYTPYRLRKPLDRNRIPVENVVYSNEQKICCQDLVLIKLTRPVSGNKNHVLRLPVREISDDWLCYSIGWGRMDLLPM</sequence>
<protein>
    <submittedName>
        <fullName evidence="3">Uncharacterized protein, isoform B</fullName>
    </submittedName>
</protein>
<dbReference type="GO" id="GO:0006508">
    <property type="term" value="P:proteolysis"/>
    <property type="evidence" value="ECO:0007669"/>
    <property type="project" value="InterPro"/>
</dbReference>
<reference evidence="3 4" key="1">
    <citation type="journal article" date="2007" name="Nature">
        <title>Evolution of genes and genomes on the Drosophila phylogeny.</title>
        <authorList>
            <consortium name="Drosophila 12 Genomes Consortium"/>
            <person name="Clark A.G."/>
            <person name="Eisen M.B."/>
            <person name="Smith D.R."/>
            <person name="Bergman C.M."/>
            <person name="Oliver B."/>
            <person name="Markow T.A."/>
            <person name="Kaufman T.C."/>
            <person name="Kellis M."/>
            <person name="Gelbart W."/>
            <person name="Iyer V.N."/>
            <person name="Pollard D.A."/>
            <person name="Sackton T.B."/>
            <person name="Larracuente A.M."/>
            <person name="Singh N.D."/>
            <person name="Abad J.P."/>
            <person name="Abt D.N."/>
            <person name="Adryan B."/>
            <person name="Aguade M."/>
            <person name="Akashi H."/>
            <person name="Anderson W.W."/>
            <person name="Aquadro C.F."/>
            <person name="Ardell D.H."/>
            <person name="Arguello R."/>
            <person name="Artieri C.G."/>
            <person name="Barbash D.A."/>
            <person name="Barker D."/>
            <person name="Barsanti P."/>
            <person name="Batterham P."/>
            <person name="Batzoglou S."/>
            <person name="Begun D."/>
            <person name="Bhutkar A."/>
            <person name="Blanco E."/>
            <person name="Bosak S.A."/>
            <person name="Bradley R.K."/>
            <person name="Brand A.D."/>
            <person name="Brent M.R."/>
            <person name="Brooks A.N."/>
            <person name="Brown R.H."/>
            <person name="Butlin R.K."/>
            <person name="Caggese C."/>
            <person name="Calvi B.R."/>
            <person name="Bernardo de Carvalho A."/>
            <person name="Caspi A."/>
            <person name="Castrezana S."/>
            <person name="Celniker S.E."/>
            <person name="Chang J.L."/>
            <person name="Chapple C."/>
            <person name="Chatterji S."/>
            <person name="Chinwalla A."/>
            <person name="Civetta A."/>
            <person name="Clifton S.W."/>
            <person name="Comeron J.M."/>
            <person name="Costello J.C."/>
            <person name="Coyne J.A."/>
            <person name="Daub J."/>
            <person name="David R.G."/>
            <person name="Delcher A.L."/>
            <person name="Delehaunty K."/>
            <person name="Do C.B."/>
            <person name="Ebling H."/>
            <person name="Edwards K."/>
            <person name="Eickbush T."/>
            <person name="Evans J.D."/>
            <person name="Filipski A."/>
            <person name="Findeiss S."/>
            <person name="Freyhult E."/>
            <person name="Fulton L."/>
            <person name="Fulton R."/>
            <person name="Garcia A.C."/>
            <person name="Gardiner A."/>
            <person name="Garfield D.A."/>
            <person name="Garvin B.E."/>
            <person name="Gibson G."/>
            <person name="Gilbert D."/>
            <person name="Gnerre S."/>
            <person name="Godfrey J."/>
            <person name="Good R."/>
            <person name="Gotea V."/>
            <person name="Gravely B."/>
            <person name="Greenberg A.J."/>
            <person name="Griffiths-Jones S."/>
            <person name="Gross S."/>
            <person name="Guigo R."/>
            <person name="Gustafson E.A."/>
            <person name="Haerty W."/>
            <person name="Hahn M.W."/>
            <person name="Halligan D.L."/>
            <person name="Halpern A.L."/>
            <person name="Halter G.M."/>
            <person name="Han M.V."/>
            <person name="Heger A."/>
            <person name="Hillier L."/>
            <person name="Hinrichs A.S."/>
            <person name="Holmes I."/>
            <person name="Hoskins R.A."/>
            <person name="Hubisz M.J."/>
            <person name="Hultmark D."/>
            <person name="Huntley M.A."/>
            <person name="Jaffe D.B."/>
            <person name="Jagadeeshan S."/>
            <person name="Jeck W.R."/>
            <person name="Johnson J."/>
            <person name="Jones C.D."/>
            <person name="Jordan W.C."/>
            <person name="Karpen G.H."/>
            <person name="Kataoka E."/>
            <person name="Keightley P.D."/>
            <person name="Kheradpour P."/>
            <person name="Kirkness E.F."/>
            <person name="Koerich L.B."/>
            <person name="Kristiansen K."/>
            <person name="Kudrna D."/>
            <person name="Kulathinal R.J."/>
            <person name="Kumar S."/>
            <person name="Kwok R."/>
            <person name="Lander E."/>
            <person name="Langley C.H."/>
            <person name="Lapoint R."/>
            <person name="Lazzaro B.P."/>
            <person name="Lee S.J."/>
            <person name="Levesque L."/>
            <person name="Li R."/>
            <person name="Lin C.F."/>
            <person name="Lin M.F."/>
            <person name="Lindblad-Toh K."/>
            <person name="Llopart A."/>
            <person name="Long M."/>
            <person name="Low L."/>
            <person name="Lozovsky E."/>
            <person name="Lu J."/>
            <person name="Luo M."/>
            <person name="Machado C.A."/>
            <person name="Makalowski W."/>
            <person name="Marzo M."/>
            <person name="Matsuda M."/>
            <person name="Matzkin L."/>
            <person name="McAllister B."/>
            <person name="McBride C.S."/>
            <person name="McKernan B."/>
            <person name="McKernan K."/>
            <person name="Mendez-Lago M."/>
            <person name="Minx P."/>
            <person name="Mollenhauer M.U."/>
            <person name="Montooth K."/>
            <person name="Mount S.M."/>
            <person name="Mu X."/>
            <person name="Myers E."/>
            <person name="Negre B."/>
            <person name="Newfeld S."/>
            <person name="Nielsen R."/>
            <person name="Noor M.A."/>
            <person name="O'Grady P."/>
            <person name="Pachter L."/>
            <person name="Papaceit M."/>
            <person name="Parisi M.J."/>
            <person name="Parisi M."/>
            <person name="Parts L."/>
            <person name="Pedersen J.S."/>
            <person name="Pesole G."/>
            <person name="Phillippy A.M."/>
            <person name="Ponting C.P."/>
            <person name="Pop M."/>
            <person name="Porcelli D."/>
            <person name="Powell J.R."/>
            <person name="Prohaska S."/>
            <person name="Pruitt K."/>
            <person name="Puig M."/>
            <person name="Quesneville H."/>
            <person name="Ram K.R."/>
            <person name="Rand D."/>
            <person name="Rasmussen M.D."/>
            <person name="Reed L.K."/>
            <person name="Reenan R."/>
            <person name="Reily A."/>
            <person name="Remington K.A."/>
            <person name="Rieger T.T."/>
            <person name="Ritchie M.G."/>
            <person name="Robin C."/>
            <person name="Rogers Y.H."/>
            <person name="Rohde C."/>
            <person name="Rozas J."/>
            <person name="Rubenfield M.J."/>
            <person name="Ruiz A."/>
            <person name="Russo S."/>
            <person name="Salzberg S.L."/>
            <person name="Sanchez-Gracia A."/>
            <person name="Saranga D.J."/>
            <person name="Sato H."/>
            <person name="Schaeffer S.W."/>
            <person name="Schatz M.C."/>
            <person name="Schlenke T."/>
            <person name="Schwartz R."/>
            <person name="Segarra C."/>
            <person name="Singh R.S."/>
            <person name="Sirot L."/>
            <person name="Sirota M."/>
            <person name="Sisneros N.B."/>
            <person name="Smith C.D."/>
            <person name="Smith T.F."/>
            <person name="Spieth J."/>
            <person name="Stage D.E."/>
            <person name="Stark A."/>
            <person name="Stephan W."/>
            <person name="Strausberg R.L."/>
            <person name="Strempel S."/>
            <person name="Sturgill D."/>
            <person name="Sutton G."/>
            <person name="Sutton G.G."/>
            <person name="Tao W."/>
            <person name="Teichmann S."/>
            <person name="Tobari Y.N."/>
            <person name="Tomimura Y."/>
            <person name="Tsolas J.M."/>
            <person name="Valente V.L."/>
            <person name="Venter E."/>
            <person name="Venter J.C."/>
            <person name="Vicario S."/>
            <person name="Vieira F.G."/>
            <person name="Vilella A.J."/>
            <person name="Villasante A."/>
            <person name="Walenz B."/>
            <person name="Wang J."/>
            <person name="Wasserman M."/>
            <person name="Watts T."/>
            <person name="Wilson D."/>
            <person name="Wilson R.K."/>
            <person name="Wing R.A."/>
            <person name="Wolfner M.F."/>
            <person name="Wong A."/>
            <person name="Wong G.K."/>
            <person name="Wu C.I."/>
            <person name="Wu G."/>
            <person name="Yamamoto D."/>
            <person name="Yang H.P."/>
            <person name="Yang S.P."/>
            <person name="Yorke J.A."/>
            <person name="Yoshida K."/>
            <person name="Zdobnov E."/>
            <person name="Zhang P."/>
            <person name="Zhang Y."/>
            <person name="Zimin A.V."/>
            <person name="Baldwin J."/>
            <person name="Abdouelleil A."/>
            <person name="Abdulkadir J."/>
            <person name="Abebe A."/>
            <person name="Abera B."/>
            <person name="Abreu J."/>
            <person name="Acer S.C."/>
            <person name="Aftuck L."/>
            <person name="Alexander A."/>
            <person name="An P."/>
            <person name="Anderson E."/>
            <person name="Anderson S."/>
            <person name="Arachi H."/>
            <person name="Azer M."/>
            <person name="Bachantsang P."/>
            <person name="Barry A."/>
            <person name="Bayul T."/>
            <person name="Berlin A."/>
            <person name="Bessette D."/>
            <person name="Bloom T."/>
            <person name="Blye J."/>
            <person name="Boguslavskiy L."/>
            <person name="Bonnet C."/>
            <person name="Boukhgalter B."/>
            <person name="Bourzgui I."/>
            <person name="Brown A."/>
            <person name="Cahill P."/>
            <person name="Channer S."/>
            <person name="Cheshatsang Y."/>
            <person name="Chuda L."/>
            <person name="Citroen M."/>
            <person name="Collymore A."/>
            <person name="Cooke P."/>
            <person name="Costello M."/>
            <person name="D'Aco K."/>
            <person name="Daza R."/>
            <person name="De Haan G."/>
            <person name="DeGray S."/>
            <person name="DeMaso C."/>
            <person name="Dhargay N."/>
            <person name="Dooley K."/>
            <person name="Dooley E."/>
            <person name="Doricent M."/>
            <person name="Dorje P."/>
            <person name="Dorjee K."/>
            <person name="Dupes A."/>
            <person name="Elong R."/>
            <person name="Falk J."/>
            <person name="Farina A."/>
            <person name="Faro S."/>
            <person name="Ferguson D."/>
            <person name="Fisher S."/>
            <person name="Foley C.D."/>
            <person name="Franke A."/>
            <person name="Friedrich D."/>
            <person name="Gadbois L."/>
            <person name="Gearin G."/>
            <person name="Gearin C.R."/>
            <person name="Giannoukos G."/>
            <person name="Goode T."/>
            <person name="Graham J."/>
            <person name="Grandbois E."/>
            <person name="Grewal S."/>
            <person name="Gyaltsen K."/>
            <person name="Hafez N."/>
            <person name="Hagos B."/>
            <person name="Hall J."/>
            <person name="Henson C."/>
            <person name="Hollinger A."/>
            <person name="Honan T."/>
            <person name="Huard M.D."/>
            <person name="Hughes L."/>
            <person name="Hurhula B."/>
            <person name="Husby M.E."/>
            <person name="Kamat A."/>
            <person name="Kanga B."/>
            <person name="Kashin S."/>
            <person name="Khazanovich D."/>
            <person name="Kisner P."/>
            <person name="Lance K."/>
            <person name="Lara M."/>
            <person name="Lee W."/>
            <person name="Lennon N."/>
            <person name="Letendre F."/>
            <person name="LeVine R."/>
            <person name="Lipovsky A."/>
            <person name="Liu X."/>
            <person name="Liu J."/>
            <person name="Liu S."/>
            <person name="Lokyitsang T."/>
            <person name="Lokyitsang Y."/>
            <person name="Lubonja R."/>
            <person name="Lui A."/>
            <person name="MacDonald P."/>
            <person name="Magnisalis V."/>
            <person name="Maru K."/>
            <person name="Matthews C."/>
            <person name="McCusker W."/>
            <person name="McDonough S."/>
            <person name="Mehta T."/>
            <person name="Meldrim J."/>
            <person name="Meneus L."/>
            <person name="Mihai O."/>
            <person name="Mihalev A."/>
            <person name="Mihova T."/>
            <person name="Mittelman R."/>
            <person name="Mlenga V."/>
            <person name="Montmayeur A."/>
            <person name="Mulrain L."/>
            <person name="Navidi A."/>
            <person name="Naylor J."/>
            <person name="Negash T."/>
            <person name="Nguyen T."/>
            <person name="Nguyen N."/>
            <person name="Nicol R."/>
            <person name="Norbu C."/>
            <person name="Norbu N."/>
            <person name="Novod N."/>
            <person name="O'Neill B."/>
            <person name="Osman S."/>
            <person name="Markiewicz E."/>
            <person name="Oyono O.L."/>
            <person name="Patti C."/>
            <person name="Phunkhang P."/>
            <person name="Pierre F."/>
            <person name="Priest M."/>
            <person name="Raghuraman S."/>
            <person name="Rege F."/>
            <person name="Reyes R."/>
            <person name="Rise C."/>
            <person name="Rogov P."/>
            <person name="Ross K."/>
            <person name="Ryan E."/>
            <person name="Settipalli S."/>
            <person name="Shea T."/>
            <person name="Sherpa N."/>
            <person name="Shi L."/>
            <person name="Shih D."/>
            <person name="Sparrow T."/>
            <person name="Spaulding J."/>
            <person name="Stalker J."/>
            <person name="Stange-Thomann N."/>
            <person name="Stavropoulos S."/>
            <person name="Stone C."/>
            <person name="Strader C."/>
            <person name="Tesfaye S."/>
            <person name="Thomson T."/>
            <person name="Thoulutsang Y."/>
            <person name="Thoulutsang D."/>
            <person name="Topham K."/>
            <person name="Topping I."/>
            <person name="Tsamla T."/>
            <person name="Vassiliev H."/>
            <person name="Vo A."/>
            <person name="Wangchuk T."/>
            <person name="Wangdi T."/>
            <person name="Weiand M."/>
            <person name="Wilkinson J."/>
            <person name="Wilson A."/>
            <person name="Yadav S."/>
            <person name="Young G."/>
            <person name="Yu Q."/>
            <person name="Zembek L."/>
            <person name="Zhong D."/>
            <person name="Zimmer A."/>
            <person name="Zwirko Z."/>
            <person name="Jaffe D.B."/>
            <person name="Alvarez P."/>
            <person name="Brockman W."/>
            <person name="Butler J."/>
            <person name="Chin C."/>
            <person name="Gnerre S."/>
            <person name="Grabherr M."/>
            <person name="Kleber M."/>
            <person name="Mauceli E."/>
            <person name="MacCallum I."/>
        </authorList>
    </citation>
    <scope>NUCLEOTIDE SEQUENCE [LARGE SCALE GENOMIC DNA]</scope>
    <source>
        <strain evidence="4">Tucson 14024-0371.13</strain>
    </source>
</reference>
<gene>
    <name evidence="3" type="primary">Dana\GF27210</name>
    <name evidence="3" type="ORF">GF27210</name>
</gene>
<dbReference type="EMBL" id="CH902619">
    <property type="protein sequence ID" value="KPU76540.1"/>
    <property type="molecule type" value="Genomic_DNA"/>
</dbReference>
<evidence type="ECO:0000256" key="1">
    <source>
        <dbReference type="SAM" id="SignalP"/>
    </source>
</evidence>
<dbReference type="Gene3D" id="2.40.10.10">
    <property type="entry name" value="Trypsin-like serine proteases"/>
    <property type="match status" value="1"/>
</dbReference>
<name>A0A0N8P0A0_DROAN</name>